<evidence type="ECO:0000313" key="4">
    <source>
        <dbReference type="EMBL" id="CAD5215944.1"/>
    </source>
</evidence>
<dbReference type="OrthoDB" id="9994780at2759"/>
<evidence type="ECO:0000256" key="1">
    <source>
        <dbReference type="SAM" id="Coils"/>
    </source>
</evidence>
<name>A0A811KM38_9BILA</name>
<feature type="compositionally biased region" description="Basic and acidic residues" evidence="2">
    <location>
        <begin position="289"/>
        <end position="302"/>
    </location>
</feature>
<evidence type="ECO:0000259" key="3">
    <source>
        <dbReference type="PROSITE" id="PS50870"/>
    </source>
</evidence>
<dbReference type="InterPro" id="IPR010504">
    <property type="entry name" value="AH_dom"/>
</dbReference>
<dbReference type="InterPro" id="IPR027267">
    <property type="entry name" value="AH/BAR_dom_sf"/>
</dbReference>
<dbReference type="PANTHER" id="PTHR12141:SF5">
    <property type="entry name" value="ARFAPTIN"/>
    <property type="match status" value="1"/>
</dbReference>
<dbReference type="GO" id="GO:0019904">
    <property type="term" value="F:protein domain specific binding"/>
    <property type="evidence" value="ECO:0007669"/>
    <property type="project" value="InterPro"/>
</dbReference>
<feature type="coiled-coil region" evidence="1">
    <location>
        <begin position="195"/>
        <end position="254"/>
    </location>
</feature>
<dbReference type="Proteomes" id="UP000783686">
    <property type="component" value="Unassembled WGS sequence"/>
</dbReference>
<dbReference type="AlphaFoldDB" id="A0A811KM38"/>
<keyword evidence="5" id="KW-1185">Reference proteome</keyword>
<dbReference type="Proteomes" id="UP000614601">
    <property type="component" value="Unassembled WGS sequence"/>
</dbReference>
<dbReference type="Pfam" id="PF06456">
    <property type="entry name" value="Arfaptin"/>
    <property type="match status" value="1"/>
</dbReference>
<dbReference type="EMBL" id="CAJFCW020000003">
    <property type="protein sequence ID" value="CAG9105065.1"/>
    <property type="molecule type" value="Genomic_DNA"/>
</dbReference>
<evidence type="ECO:0000313" key="5">
    <source>
        <dbReference type="Proteomes" id="UP000614601"/>
    </source>
</evidence>
<dbReference type="GO" id="GO:0034315">
    <property type="term" value="P:regulation of Arp2/3 complex-mediated actin nucleation"/>
    <property type="evidence" value="ECO:0007669"/>
    <property type="project" value="TreeGrafter"/>
</dbReference>
<keyword evidence="1" id="KW-0175">Coiled coil</keyword>
<dbReference type="EMBL" id="CAJFDH010000003">
    <property type="protein sequence ID" value="CAD5215944.1"/>
    <property type="molecule type" value="Genomic_DNA"/>
</dbReference>
<sequence length="310" mass="35494">MMSEDAPPSRNQEISISMSPTAPGVAEVEPNQDDSFALSNGSTRTKICANPEMAQIAAKVESIKNWTVNRFKTTKHSVFEQLGKVEKTIDTDMDSRINNLKDLHNRYRDVLTAAKTYSDHIQALNTSQRILSESIYQLSLKENDLKQTLTDRSEVLRAFSHNGDALIKSIGHFVSSLETLCNKTIKDTMLTIQVYEQARLEYDVHRHELGTLKQNVDADQTKIPEFESQCNEHKKKYEQLKEDVRVKIALLDENRLKVMRTQLKQLEDGLSHWFGENIKSLEQNSPREPPNHDEMTFSRGEMKPASFLEQ</sequence>
<dbReference type="Gene3D" id="1.20.1270.60">
    <property type="entry name" value="Arfaptin homology (AH) domain/BAR domain"/>
    <property type="match status" value="1"/>
</dbReference>
<dbReference type="PANTHER" id="PTHR12141">
    <property type="entry name" value="ARFAPTIN-RELATED"/>
    <property type="match status" value="1"/>
</dbReference>
<feature type="domain" description="AH" evidence="3">
    <location>
        <begin position="88"/>
        <end position="286"/>
    </location>
</feature>
<proteinExistence type="predicted"/>
<feature type="region of interest" description="Disordered" evidence="2">
    <location>
        <begin position="280"/>
        <end position="310"/>
    </location>
</feature>
<dbReference type="GO" id="GO:0005543">
    <property type="term" value="F:phospholipid binding"/>
    <property type="evidence" value="ECO:0007669"/>
    <property type="project" value="TreeGrafter"/>
</dbReference>
<accession>A0A811KM38</accession>
<dbReference type="SUPFAM" id="SSF103657">
    <property type="entry name" value="BAR/IMD domain-like"/>
    <property type="match status" value="1"/>
</dbReference>
<evidence type="ECO:0000256" key="2">
    <source>
        <dbReference type="SAM" id="MobiDB-lite"/>
    </source>
</evidence>
<organism evidence="4 5">
    <name type="scientific">Bursaphelenchus okinawaensis</name>
    <dbReference type="NCBI Taxonomy" id="465554"/>
    <lineage>
        <taxon>Eukaryota</taxon>
        <taxon>Metazoa</taxon>
        <taxon>Ecdysozoa</taxon>
        <taxon>Nematoda</taxon>
        <taxon>Chromadorea</taxon>
        <taxon>Rhabditida</taxon>
        <taxon>Tylenchina</taxon>
        <taxon>Tylenchomorpha</taxon>
        <taxon>Aphelenchoidea</taxon>
        <taxon>Aphelenchoididae</taxon>
        <taxon>Bursaphelenchus</taxon>
    </lineage>
</organism>
<dbReference type="PROSITE" id="PS50870">
    <property type="entry name" value="AH"/>
    <property type="match status" value="1"/>
</dbReference>
<feature type="region of interest" description="Disordered" evidence="2">
    <location>
        <begin position="1"/>
        <end position="39"/>
    </location>
</feature>
<protein>
    <recommendedName>
        <fullName evidence="3">AH domain-containing protein</fullName>
    </recommendedName>
</protein>
<dbReference type="SMART" id="SM01015">
    <property type="entry name" value="Arfaptin"/>
    <property type="match status" value="1"/>
</dbReference>
<gene>
    <name evidence="4" type="ORF">BOKJ2_LOCUS6346</name>
</gene>
<comment type="caution">
    <text evidence="4">The sequence shown here is derived from an EMBL/GenBank/DDBJ whole genome shotgun (WGS) entry which is preliminary data.</text>
</comment>
<feature type="compositionally biased region" description="Polar residues" evidence="2">
    <location>
        <begin position="9"/>
        <end position="20"/>
    </location>
</feature>
<dbReference type="GO" id="GO:0032588">
    <property type="term" value="C:trans-Golgi network membrane"/>
    <property type="evidence" value="ECO:0007669"/>
    <property type="project" value="TreeGrafter"/>
</dbReference>
<dbReference type="InterPro" id="IPR030798">
    <property type="entry name" value="Arfaptin_fam"/>
</dbReference>
<dbReference type="GO" id="GO:0006886">
    <property type="term" value="P:intracellular protein transport"/>
    <property type="evidence" value="ECO:0007669"/>
    <property type="project" value="TreeGrafter"/>
</dbReference>
<reference evidence="4" key="1">
    <citation type="submission" date="2020-09" db="EMBL/GenBank/DDBJ databases">
        <authorList>
            <person name="Kikuchi T."/>
        </authorList>
    </citation>
    <scope>NUCLEOTIDE SEQUENCE</scope>
    <source>
        <strain evidence="4">SH1</strain>
    </source>
</reference>